<dbReference type="Gene3D" id="1.25.40.10">
    <property type="entry name" value="Tetratricopeptide repeat domain"/>
    <property type="match status" value="1"/>
</dbReference>
<dbReference type="InterPro" id="IPR019734">
    <property type="entry name" value="TPR_rpt"/>
</dbReference>
<keyword evidence="1" id="KW-0802">TPR repeat</keyword>
<comment type="caution">
    <text evidence="2">The sequence shown here is derived from an EMBL/GenBank/DDBJ whole genome shotgun (WGS) entry which is preliminary data.</text>
</comment>
<dbReference type="EMBL" id="JADQBC010000051">
    <property type="protein sequence ID" value="MBR8828006.1"/>
    <property type="molecule type" value="Genomic_DNA"/>
</dbReference>
<dbReference type="SUPFAM" id="SSF48452">
    <property type="entry name" value="TPR-like"/>
    <property type="match status" value="1"/>
</dbReference>
<dbReference type="InterPro" id="IPR011990">
    <property type="entry name" value="TPR-like_helical_dom_sf"/>
</dbReference>
<dbReference type="SMART" id="SM00028">
    <property type="entry name" value="TPR"/>
    <property type="match status" value="3"/>
</dbReference>
<name>A0A941GWL2_9CHRO</name>
<evidence type="ECO:0000256" key="1">
    <source>
        <dbReference type="PROSITE-ProRule" id="PRU00339"/>
    </source>
</evidence>
<evidence type="ECO:0008006" key="4">
    <source>
        <dbReference type="Google" id="ProtNLM"/>
    </source>
</evidence>
<feature type="repeat" description="TPR" evidence="1">
    <location>
        <begin position="41"/>
        <end position="74"/>
    </location>
</feature>
<dbReference type="Pfam" id="PF19717">
    <property type="entry name" value="DUF6212"/>
    <property type="match status" value="1"/>
</dbReference>
<evidence type="ECO:0000313" key="3">
    <source>
        <dbReference type="Proteomes" id="UP000767446"/>
    </source>
</evidence>
<proteinExistence type="predicted"/>
<gene>
    <name evidence="2" type="ORF">DSM107014_08915</name>
</gene>
<dbReference type="AlphaFoldDB" id="A0A941GWL2"/>
<protein>
    <recommendedName>
        <fullName evidence="4">Tetratricopeptide repeat protein</fullName>
    </recommendedName>
</protein>
<organism evidence="2 3">
    <name type="scientific">Gomphosphaeria aponina SAG 52.96 = DSM 107014</name>
    <dbReference type="NCBI Taxonomy" id="1521640"/>
    <lineage>
        <taxon>Bacteria</taxon>
        <taxon>Bacillati</taxon>
        <taxon>Cyanobacteriota</taxon>
        <taxon>Cyanophyceae</taxon>
        <taxon>Oscillatoriophycideae</taxon>
        <taxon>Chroococcales</taxon>
        <taxon>Gomphosphaeriaceae</taxon>
        <taxon>Gomphosphaeria</taxon>
    </lineage>
</organism>
<reference evidence="2" key="1">
    <citation type="submission" date="2021-02" db="EMBL/GenBank/DDBJ databases">
        <title>Metagenome analyses of Stigonema ocellatum DSM 106950, Chlorogloea purpurea SAG 13.99 and Gomphosphaeria aponina DSM 107014.</title>
        <authorList>
            <person name="Marter P."/>
            <person name="Huang S."/>
        </authorList>
    </citation>
    <scope>NUCLEOTIDE SEQUENCE</scope>
    <source>
        <strain evidence="2">JP213</strain>
    </source>
</reference>
<evidence type="ECO:0000313" key="2">
    <source>
        <dbReference type="EMBL" id="MBR8828006.1"/>
    </source>
</evidence>
<accession>A0A941GWL2</accession>
<sequence>MAERKNWEEYAFRAKEKAEGNQLEEAIALYEKAIELGCDQEWVYIKLGGIYNNVGKYKLAYVRFAQAIALNNQNVWGYIGAVNALGEEEKFEEALEKCEAGLQFHPGNKDLQFLKGEIRKFLPEIVEEQGSLMEESSKKEQRQVDMKVQGELKIFTKQDYLKELYSSKTKFLVAAIDLEIFQKLKLKEETFQAYIYKLTDIGKGKITVLGEKEVDQDWVELKIVPTFCLGFLTVSEGGEKEIEGLVNWWKAGCKEDAIPPLLKLKEQVDKNPAEFWQLIARETSRETNKIAARLSKIQRQYLDLRTHHENLQNAFAIVEEYLSQAKLPPLQLAFENPPEKQVVKPEPGRINKTLVKQLLPVPSRGLALIELYVAKNYQSATGELRVTVEGIDDKNTLGKWEVPYQNLREGWLGLDLPNIDMGRKQEIQLTVEWLTRIGPAPGLEIGAVQYVPEFQVDLNGEKVNHSLAMRLWSGLPGTRKVVSPYLAKPTDTAELKFGYLGKGTISKVIEVTPNSSEEEMHGIRYFEEGEKILTHPRGGGLTIAMIPFAFRPEANQLTATVETQHPQADQVEYALALITEDMNPEECFEQDNPKLALAYSGWSKVEPQTPTQIRLVLAASAKAYYHIVMATRIPEGKQENLAWATWLNFLVERIEGGGND</sequence>
<dbReference type="PROSITE" id="PS50005">
    <property type="entry name" value="TPR"/>
    <property type="match status" value="1"/>
</dbReference>
<dbReference type="InterPro" id="IPR046184">
    <property type="entry name" value="DUF6212"/>
</dbReference>
<dbReference type="Proteomes" id="UP000767446">
    <property type="component" value="Unassembled WGS sequence"/>
</dbReference>